<dbReference type="EMBL" id="CABL01000003">
    <property type="protein sequence ID" value="CBH74814.1"/>
    <property type="molecule type" value="Genomic_DNA"/>
</dbReference>
<sequence length="28" mass="2945">MASENGESMIRLPVGEDINNIFADPPGA</sequence>
<evidence type="ECO:0000313" key="1">
    <source>
        <dbReference type="EMBL" id="CBH74814.1"/>
    </source>
</evidence>
<comment type="caution">
    <text evidence="1">The sequence shown here is derived from an EMBL/GenBank/DDBJ whole genome shotgun (WGS) entry which is preliminary data.</text>
</comment>
<accession>E6PEC9</accession>
<organism evidence="1">
    <name type="scientific">mine drainage metagenome</name>
    <dbReference type="NCBI Taxonomy" id="410659"/>
    <lineage>
        <taxon>unclassified sequences</taxon>
        <taxon>metagenomes</taxon>
        <taxon>ecological metagenomes</taxon>
    </lineage>
</organism>
<proteinExistence type="predicted"/>
<reference evidence="1" key="1">
    <citation type="submission" date="2009-10" db="EMBL/GenBank/DDBJ databases">
        <title>Diversity of trophic interactions inside an arsenic-rich microbial ecosystem.</title>
        <authorList>
            <person name="Bertin P.N."/>
            <person name="Heinrich-Salmeron A."/>
            <person name="Pelletier E."/>
            <person name="Goulhen-Chollet F."/>
            <person name="Arsene-Ploetze F."/>
            <person name="Gallien S."/>
            <person name="Calteau A."/>
            <person name="Vallenet D."/>
            <person name="Casiot C."/>
            <person name="Chane-Woon-Ming B."/>
            <person name="Giloteaux L."/>
            <person name="Barakat M."/>
            <person name="Bonnefoy V."/>
            <person name="Bruneel O."/>
            <person name="Chandler M."/>
            <person name="Cleiss J."/>
            <person name="Duran R."/>
            <person name="Elbaz-Poulichet F."/>
            <person name="Fonknechten N."/>
            <person name="Lauga B."/>
            <person name="Mornico D."/>
            <person name="Ortet P."/>
            <person name="Schaeffer C."/>
            <person name="Siguier P."/>
            <person name="Alexander Thil Smith A."/>
            <person name="Van Dorsselaer A."/>
            <person name="Weissenbach J."/>
            <person name="Medigue C."/>
            <person name="Le Paslier D."/>
        </authorList>
    </citation>
    <scope>NUCLEOTIDE SEQUENCE</scope>
</reference>
<name>E6PEC9_9ZZZZ</name>
<dbReference type="AlphaFoldDB" id="E6PEC9"/>
<gene>
    <name evidence="1" type="ORF">CARN1_0445</name>
</gene>
<protein>
    <submittedName>
        <fullName evidence="1">Uncharacterized protein</fullName>
    </submittedName>
</protein>